<protein>
    <submittedName>
        <fullName evidence="2">Uncharacterized protein</fullName>
    </submittedName>
</protein>
<evidence type="ECO:0000313" key="2">
    <source>
        <dbReference type="EMBL" id="QHU36638.1"/>
    </source>
</evidence>
<dbReference type="EMBL" id="MN740631">
    <property type="protein sequence ID" value="QHU36638.1"/>
    <property type="molecule type" value="Genomic_DNA"/>
</dbReference>
<evidence type="ECO:0000256" key="1">
    <source>
        <dbReference type="SAM" id="Coils"/>
    </source>
</evidence>
<name>A0A6C0M2U0_9ZZZZ</name>
<keyword evidence="1" id="KW-0175">Coiled coil</keyword>
<proteinExistence type="predicted"/>
<feature type="coiled-coil region" evidence="1">
    <location>
        <begin position="143"/>
        <end position="170"/>
    </location>
</feature>
<reference evidence="2" key="1">
    <citation type="journal article" date="2020" name="Nature">
        <title>Giant virus diversity and host interactions through global metagenomics.</title>
        <authorList>
            <person name="Schulz F."/>
            <person name="Roux S."/>
            <person name="Paez-Espino D."/>
            <person name="Jungbluth S."/>
            <person name="Walsh D.A."/>
            <person name="Denef V.J."/>
            <person name="McMahon K.D."/>
            <person name="Konstantinidis K.T."/>
            <person name="Eloe-Fadrosh E.A."/>
            <person name="Kyrpides N.C."/>
            <person name="Woyke T."/>
        </authorList>
    </citation>
    <scope>NUCLEOTIDE SEQUENCE</scope>
    <source>
        <strain evidence="2">GVMAG-S-1035124-57</strain>
    </source>
</reference>
<sequence>MSERALHLEIHRMNRIHQELLARNAALESECARLRTVTNHERAKLVADHIALMKKCAAHQTSEQAMTHTLQLERNALITKTKELDAEKIAMADKLEAEKRTMSDNLEAAKRAIVAEYEAEKKARIEREEEHVSYFWARVEELNKIKVEKMQEQEDEKRAFQAECEKRLEERIQTATQQVMKTVPFSQLSGIISANYAQTQLVYRMGFRDKRVLLYSHYSEQNEVESYNYLTLQRMDHLFDYVIVLTNCPNKWDFPAEIDYNKYHTLGYNFKSDFRNYAVFIMQTAQGLMHASRLCLANDSFVIVDVPAYDNCMRSLFETPGYDFAGITSSHENEYHVQSYFMCFNTTAVIQAVVAYFDAHGLPSNHNASISVYELGMTKHLTDRGFASRAMVTNADMQYPLNTTYCKWSAVLQNAGIIKRQHLLKQYPPRFAMSDYNIALVANKFSQNLHFIHYLQYHGINVD</sequence>
<feature type="coiled-coil region" evidence="1">
    <location>
        <begin position="10"/>
        <end position="37"/>
    </location>
</feature>
<organism evidence="2">
    <name type="scientific">viral metagenome</name>
    <dbReference type="NCBI Taxonomy" id="1070528"/>
    <lineage>
        <taxon>unclassified sequences</taxon>
        <taxon>metagenomes</taxon>
        <taxon>organismal metagenomes</taxon>
    </lineage>
</organism>
<dbReference type="AlphaFoldDB" id="A0A6C0M2U0"/>
<accession>A0A6C0M2U0</accession>